<feature type="transmembrane region" description="Helical" evidence="7">
    <location>
        <begin position="113"/>
        <end position="131"/>
    </location>
</feature>
<evidence type="ECO:0000313" key="9">
    <source>
        <dbReference type="EMBL" id="MCQ4636678.1"/>
    </source>
</evidence>
<dbReference type="RefSeq" id="WP_256131872.1">
    <property type="nucleotide sequence ID" value="NZ_JANFXK010000007.1"/>
</dbReference>
<organism evidence="9 10">
    <name type="scientific">Anaerovorax odorimutans</name>
    <dbReference type="NCBI Taxonomy" id="109327"/>
    <lineage>
        <taxon>Bacteria</taxon>
        <taxon>Bacillati</taxon>
        <taxon>Bacillota</taxon>
        <taxon>Clostridia</taxon>
        <taxon>Peptostreptococcales</taxon>
        <taxon>Anaerovoracaceae</taxon>
        <taxon>Anaerovorax</taxon>
    </lineage>
</organism>
<reference evidence="9 10" key="1">
    <citation type="submission" date="2022-06" db="EMBL/GenBank/DDBJ databases">
        <title>Isolation of gut microbiota from human fecal samples.</title>
        <authorList>
            <person name="Pamer E.G."/>
            <person name="Barat B."/>
            <person name="Waligurski E."/>
            <person name="Medina S."/>
            <person name="Paddock L."/>
            <person name="Mostad J."/>
        </authorList>
    </citation>
    <scope>NUCLEOTIDE SEQUENCE [LARGE SCALE GENOMIC DNA]</scope>
    <source>
        <strain evidence="9 10">SL.3.17</strain>
    </source>
</reference>
<evidence type="ECO:0000256" key="3">
    <source>
        <dbReference type="ARBA" id="ARBA00022475"/>
    </source>
</evidence>
<feature type="transmembrane region" description="Helical" evidence="7">
    <location>
        <begin position="225"/>
        <end position="242"/>
    </location>
</feature>
<protein>
    <submittedName>
        <fullName evidence="9">DMT family transporter</fullName>
    </submittedName>
</protein>
<dbReference type="SUPFAM" id="SSF103481">
    <property type="entry name" value="Multidrug resistance efflux transporter EmrE"/>
    <property type="match status" value="2"/>
</dbReference>
<comment type="subcellular location">
    <subcellularLocation>
        <location evidence="1">Cell membrane</location>
        <topology evidence="1">Multi-pass membrane protein</topology>
    </subcellularLocation>
</comment>
<evidence type="ECO:0000259" key="8">
    <source>
        <dbReference type="Pfam" id="PF00892"/>
    </source>
</evidence>
<dbReference type="InterPro" id="IPR037185">
    <property type="entry name" value="EmrE-like"/>
</dbReference>
<evidence type="ECO:0000313" key="10">
    <source>
        <dbReference type="Proteomes" id="UP001524502"/>
    </source>
</evidence>
<keyword evidence="5 7" id="KW-1133">Transmembrane helix</keyword>
<keyword evidence="4 7" id="KW-0812">Transmembrane</keyword>
<gene>
    <name evidence="9" type="ORF">NE619_08045</name>
</gene>
<feature type="domain" description="EamA" evidence="8">
    <location>
        <begin position="6"/>
        <end position="153"/>
    </location>
</feature>
<feature type="transmembrane region" description="Helical" evidence="7">
    <location>
        <begin position="166"/>
        <end position="182"/>
    </location>
</feature>
<feature type="transmembrane region" description="Helical" evidence="7">
    <location>
        <begin position="83"/>
        <end position="107"/>
    </location>
</feature>
<keyword evidence="10" id="KW-1185">Reference proteome</keyword>
<dbReference type="PANTHER" id="PTHR42920">
    <property type="entry name" value="OS03G0707200 PROTEIN-RELATED"/>
    <property type="match status" value="1"/>
</dbReference>
<evidence type="ECO:0000256" key="5">
    <source>
        <dbReference type="ARBA" id="ARBA00022989"/>
    </source>
</evidence>
<evidence type="ECO:0000256" key="4">
    <source>
        <dbReference type="ARBA" id="ARBA00022692"/>
    </source>
</evidence>
<dbReference type="EMBL" id="JANFXK010000007">
    <property type="protein sequence ID" value="MCQ4636678.1"/>
    <property type="molecule type" value="Genomic_DNA"/>
</dbReference>
<feature type="transmembrane region" description="Helical" evidence="7">
    <location>
        <begin position="281"/>
        <end position="298"/>
    </location>
</feature>
<feature type="transmembrane region" description="Helical" evidence="7">
    <location>
        <begin position="254"/>
        <end position="275"/>
    </location>
</feature>
<proteinExistence type="inferred from homology"/>
<sequence length="311" mass="33401">MNKKLRGNLMLLLTALIWGSSFVAQRAGMEYIGPFTFNGIRSIIGGLVLIPVILLLSKADASGSENAEAELFTEEKKAGQKTLLLGGISCGVILFIASSLQQIGLVYTTAGKAGFITALYIVIVPILGVSIGKKVRPIVWLCVALSVVGLYLLCMDGRFSFSKGDFLILLCAFAFSVHILVIDHFSPKTDGVKMSCIQFFVCGAISLLPMAVFETPSWSAILDCWFPILYAGAISCGVAYTLQIVAQKDTDPTIASLLLSLESVLAAISGVVLLHEQMAPRELLGCVIMFAAIIIAQLPSREERLAAKNYE</sequence>
<evidence type="ECO:0000256" key="6">
    <source>
        <dbReference type="ARBA" id="ARBA00023136"/>
    </source>
</evidence>
<keyword evidence="6 7" id="KW-0472">Membrane</keyword>
<keyword evidence="3" id="KW-1003">Cell membrane</keyword>
<dbReference type="InterPro" id="IPR000620">
    <property type="entry name" value="EamA_dom"/>
</dbReference>
<evidence type="ECO:0000256" key="2">
    <source>
        <dbReference type="ARBA" id="ARBA00007362"/>
    </source>
</evidence>
<dbReference type="Pfam" id="PF00892">
    <property type="entry name" value="EamA"/>
    <property type="match status" value="2"/>
</dbReference>
<dbReference type="InterPro" id="IPR051258">
    <property type="entry name" value="Diverse_Substrate_Transporter"/>
</dbReference>
<dbReference type="Proteomes" id="UP001524502">
    <property type="component" value="Unassembled WGS sequence"/>
</dbReference>
<comment type="caution">
    <text evidence="9">The sequence shown here is derived from an EMBL/GenBank/DDBJ whole genome shotgun (WGS) entry which is preliminary data.</text>
</comment>
<dbReference type="PANTHER" id="PTHR42920:SF5">
    <property type="entry name" value="EAMA DOMAIN-CONTAINING PROTEIN"/>
    <property type="match status" value="1"/>
</dbReference>
<feature type="domain" description="EamA" evidence="8">
    <location>
        <begin position="163"/>
        <end position="295"/>
    </location>
</feature>
<feature type="transmembrane region" description="Helical" evidence="7">
    <location>
        <begin position="36"/>
        <end position="56"/>
    </location>
</feature>
<evidence type="ECO:0000256" key="7">
    <source>
        <dbReference type="SAM" id="Phobius"/>
    </source>
</evidence>
<evidence type="ECO:0000256" key="1">
    <source>
        <dbReference type="ARBA" id="ARBA00004651"/>
    </source>
</evidence>
<feature type="transmembrane region" description="Helical" evidence="7">
    <location>
        <begin position="138"/>
        <end position="160"/>
    </location>
</feature>
<comment type="similarity">
    <text evidence="2">Belongs to the EamA transporter family.</text>
</comment>
<feature type="transmembrane region" description="Helical" evidence="7">
    <location>
        <begin position="194"/>
        <end position="213"/>
    </location>
</feature>
<accession>A0ABT1RNB2</accession>
<name>A0ABT1RNB2_9FIRM</name>